<keyword evidence="3" id="KW-1185">Reference proteome</keyword>
<dbReference type="GO" id="GO:0050577">
    <property type="term" value="F:GDP-L-fucose synthase activity"/>
    <property type="evidence" value="ECO:0007669"/>
    <property type="project" value="TreeGrafter"/>
</dbReference>
<dbReference type="SUPFAM" id="SSF51735">
    <property type="entry name" value="NAD(P)-binding Rossmann-fold domains"/>
    <property type="match status" value="1"/>
</dbReference>
<accession>A0A365QN66</accession>
<dbReference type="PANTHER" id="PTHR43238">
    <property type="entry name" value="GDP-L-FUCOSE SYNTHASE"/>
    <property type="match status" value="1"/>
</dbReference>
<sequence>MDKYFVTGGYGLVGSAVCRQLEMAGASFVAPRRAELNLLDREAVEGFIAAERPTHLIHLASQVFGLQGNLRNQLSSLSLNTRINENLLTGLAGSSVEKVFFAGTVASYPFPYISLPLSEDDLFKGLPHFGEYGYANSKIHAFHYLELLKKYNDIEYVYGVFTNMYGPNDRFDVENGHVVPSLIRKAEQAMANGTPLEVWGRPDTTRDFMYVDDAARAAIHLLDRAAGVVNIASGIESSMGDLADAVCTAAGISAPIKWLSDKPVGIPRRSVDVTRLADTGFTAHTSLKDGVGKTYGWFKENLASARLT</sequence>
<organism evidence="2 3">
    <name type="scientific">Burkholderia reimsis</name>
    <dbReference type="NCBI Taxonomy" id="2234132"/>
    <lineage>
        <taxon>Bacteria</taxon>
        <taxon>Pseudomonadati</taxon>
        <taxon>Pseudomonadota</taxon>
        <taxon>Betaproteobacteria</taxon>
        <taxon>Burkholderiales</taxon>
        <taxon>Burkholderiaceae</taxon>
        <taxon>Burkholderia</taxon>
    </lineage>
</organism>
<dbReference type="PANTHER" id="PTHR43238:SF1">
    <property type="entry name" value="GDP-L-FUCOSE SYNTHASE"/>
    <property type="match status" value="1"/>
</dbReference>
<proteinExistence type="predicted"/>
<name>A0A365QN66_9BURK</name>
<dbReference type="EMBL" id="QMFZ01000029">
    <property type="protein sequence ID" value="RBB35358.1"/>
    <property type="molecule type" value="Genomic_DNA"/>
</dbReference>
<gene>
    <name evidence="2" type="ORF">DPV79_28565</name>
</gene>
<dbReference type="Proteomes" id="UP000252458">
    <property type="component" value="Unassembled WGS sequence"/>
</dbReference>
<evidence type="ECO:0000259" key="1">
    <source>
        <dbReference type="Pfam" id="PF01370"/>
    </source>
</evidence>
<comment type="caution">
    <text evidence="2">The sequence shown here is derived from an EMBL/GenBank/DDBJ whole genome shotgun (WGS) entry which is preliminary data.</text>
</comment>
<dbReference type="Gene3D" id="3.90.25.10">
    <property type="entry name" value="UDP-galactose 4-epimerase, domain 1"/>
    <property type="match status" value="1"/>
</dbReference>
<dbReference type="InterPro" id="IPR001509">
    <property type="entry name" value="Epimerase_deHydtase"/>
</dbReference>
<dbReference type="Pfam" id="PF01370">
    <property type="entry name" value="Epimerase"/>
    <property type="match status" value="1"/>
</dbReference>
<evidence type="ECO:0000313" key="2">
    <source>
        <dbReference type="EMBL" id="RBB35358.1"/>
    </source>
</evidence>
<dbReference type="Gene3D" id="3.40.50.720">
    <property type="entry name" value="NAD(P)-binding Rossmann-like Domain"/>
    <property type="match status" value="1"/>
</dbReference>
<dbReference type="InterPro" id="IPR036291">
    <property type="entry name" value="NAD(P)-bd_dom_sf"/>
</dbReference>
<dbReference type="AlphaFoldDB" id="A0A365QN66"/>
<protein>
    <submittedName>
        <fullName evidence="2">GDP-L-fucose synthase</fullName>
    </submittedName>
</protein>
<feature type="domain" description="NAD-dependent epimerase/dehydratase" evidence="1">
    <location>
        <begin position="5"/>
        <end position="231"/>
    </location>
</feature>
<reference evidence="2 3" key="1">
    <citation type="submission" date="2018-06" db="EMBL/GenBank/DDBJ databases">
        <title>Draft genome sequence of Burkholderia reimsis strain BE51 isolated from a French agricultural soil.</title>
        <authorList>
            <person name="Esmaeel Q."/>
        </authorList>
    </citation>
    <scope>NUCLEOTIDE SEQUENCE [LARGE SCALE GENOMIC DNA]</scope>
    <source>
        <strain evidence="2 3">BE51</strain>
    </source>
</reference>
<evidence type="ECO:0000313" key="3">
    <source>
        <dbReference type="Proteomes" id="UP000252458"/>
    </source>
</evidence>